<dbReference type="Proteomes" id="UP001152747">
    <property type="component" value="Unassembled WGS sequence"/>
</dbReference>
<keyword evidence="2" id="KW-1185">Reference proteome</keyword>
<reference evidence="1" key="1">
    <citation type="submission" date="2022-11" db="EMBL/GenBank/DDBJ databases">
        <authorList>
            <person name="Kikuchi T."/>
        </authorList>
    </citation>
    <scope>NUCLEOTIDE SEQUENCE</scope>
    <source>
        <strain evidence="1">PS1010</strain>
    </source>
</reference>
<organism evidence="1 2">
    <name type="scientific">Caenorhabditis angaria</name>
    <dbReference type="NCBI Taxonomy" id="860376"/>
    <lineage>
        <taxon>Eukaryota</taxon>
        <taxon>Metazoa</taxon>
        <taxon>Ecdysozoa</taxon>
        <taxon>Nematoda</taxon>
        <taxon>Chromadorea</taxon>
        <taxon>Rhabditida</taxon>
        <taxon>Rhabditina</taxon>
        <taxon>Rhabditomorpha</taxon>
        <taxon>Rhabditoidea</taxon>
        <taxon>Rhabditidae</taxon>
        <taxon>Peloderinae</taxon>
        <taxon>Caenorhabditis</taxon>
    </lineage>
</organism>
<evidence type="ECO:0000313" key="1">
    <source>
        <dbReference type="EMBL" id="CAI5437853.1"/>
    </source>
</evidence>
<protein>
    <submittedName>
        <fullName evidence="1">Uncharacterized protein</fullName>
    </submittedName>
</protein>
<dbReference type="AlphaFoldDB" id="A0A9P1I576"/>
<evidence type="ECO:0000313" key="2">
    <source>
        <dbReference type="Proteomes" id="UP001152747"/>
    </source>
</evidence>
<sequence>MNTPLQFPTIDDKTIYQMSLNPGTSAGTYVTEPNAVLTNQILEILNPTSNEIDKARMFTDLMAPHYQKQDEIIEKIDKLANIVTSFIETQKSINEFILDRLLKSKKVYK</sequence>
<comment type="caution">
    <text evidence="1">The sequence shown here is derived from an EMBL/GenBank/DDBJ whole genome shotgun (WGS) entry which is preliminary data.</text>
</comment>
<name>A0A9P1I576_9PELO</name>
<dbReference type="EMBL" id="CANHGI010000001">
    <property type="protein sequence ID" value="CAI5437853.1"/>
    <property type="molecule type" value="Genomic_DNA"/>
</dbReference>
<dbReference type="OrthoDB" id="5854982at2759"/>
<proteinExistence type="predicted"/>
<gene>
    <name evidence="1" type="ORF">CAMP_LOCUS490</name>
</gene>
<accession>A0A9P1I576</accession>